<protein>
    <submittedName>
        <fullName evidence="1">Uncharacterized protein</fullName>
    </submittedName>
</protein>
<accession>A0A059CQ44</accession>
<dbReference type="EMBL" id="KK198755">
    <property type="protein sequence ID" value="KCW80316.1"/>
    <property type="molecule type" value="Genomic_DNA"/>
</dbReference>
<dbReference type="Gramene" id="KCW80316">
    <property type="protein sequence ID" value="KCW80316"/>
    <property type="gene ID" value="EUGRSUZ_C01679"/>
</dbReference>
<name>A0A059CQ44_EUCGR</name>
<dbReference type="InParanoid" id="A0A059CQ44"/>
<gene>
    <name evidence="1" type="ORF">EUGRSUZ_C01679</name>
</gene>
<evidence type="ECO:0000313" key="1">
    <source>
        <dbReference type="EMBL" id="KCW80316.1"/>
    </source>
</evidence>
<reference evidence="1" key="1">
    <citation type="submission" date="2013-07" db="EMBL/GenBank/DDBJ databases">
        <title>The genome of Eucalyptus grandis.</title>
        <authorList>
            <person name="Schmutz J."/>
            <person name="Hayes R."/>
            <person name="Myburg A."/>
            <person name="Tuskan G."/>
            <person name="Grattapaglia D."/>
            <person name="Rokhsar D.S."/>
        </authorList>
    </citation>
    <scope>NUCLEOTIDE SEQUENCE</scope>
    <source>
        <tissue evidence="1">Leaf extractions</tissue>
    </source>
</reference>
<sequence length="96" mass="10578">MKFVLHSHNFPINAKPDSHSFGGLFCRCMICHGSFFARCKHHNRSLSNPDPLANVSFLEMIPTFCSHPSISSGDVVMGMASFPHGAKLFVLGCRGR</sequence>
<dbReference type="AlphaFoldDB" id="A0A059CQ44"/>
<proteinExistence type="predicted"/>
<organism evidence="1">
    <name type="scientific">Eucalyptus grandis</name>
    <name type="common">Flooded gum</name>
    <dbReference type="NCBI Taxonomy" id="71139"/>
    <lineage>
        <taxon>Eukaryota</taxon>
        <taxon>Viridiplantae</taxon>
        <taxon>Streptophyta</taxon>
        <taxon>Embryophyta</taxon>
        <taxon>Tracheophyta</taxon>
        <taxon>Spermatophyta</taxon>
        <taxon>Magnoliopsida</taxon>
        <taxon>eudicotyledons</taxon>
        <taxon>Gunneridae</taxon>
        <taxon>Pentapetalae</taxon>
        <taxon>rosids</taxon>
        <taxon>malvids</taxon>
        <taxon>Myrtales</taxon>
        <taxon>Myrtaceae</taxon>
        <taxon>Myrtoideae</taxon>
        <taxon>Eucalypteae</taxon>
        <taxon>Eucalyptus</taxon>
    </lineage>
</organism>